<proteinExistence type="predicted"/>
<evidence type="ECO:0000313" key="2">
    <source>
        <dbReference type="EMBL" id="MBE9664642.1"/>
    </source>
</evidence>
<feature type="chain" id="PRO_5037529341" evidence="1">
    <location>
        <begin position="25"/>
        <end position="957"/>
    </location>
</feature>
<keyword evidence="2" id="KW-0378">Hydrolase</keyword>
<dbReference type="AlphaFoldDB" id="A0A929PZP6"/>
<comment type="caution">
    <text evidence="2">The sequence shown here is derived from an EMBL/GenBank/DDBJ whole genome shotgun (WGS) entry which is preliminary data.</text>
</comment>
<feature type="signal peptide" evidence="1">
    <location>
        <begin position="1"/>
        <end position="24"/>
    </location>
</feature>
<keyword evidence="2" id="KW-0121">Carboxypeptidase</keyword>
<keyword evidence="2" id="KW-0645">Protease</keyword>
<dbReference type="GO" id="GO:0004180">
    <property type="term" value="F:carboxypeptidase activity"/>
    <property type="evidence" value="ECO:0007669"/>
    <property type="project" value="UniProtKB-KW"/>
</dbReference>
<protein>
    <submittedName>
        <fullName evidence="2">Carboxypeptidase regulatory-like domain-containing protein</fullName>
    </submittedName>
</protein>
<reference evidence="2" key="1">
    <citation type="submission" date="2020-10" db="EMBL/GenBank/DDBJ databases">
        <title>Mucilaginibacter mali sp. nov., isolated from rhizosphere soil of apple orchard.</title>
        <authorList>
            <person name="Lee J.-S."/>
            <person name="Kim H.S."/>
            <person name="Kim J.-S."/>
        </authorList>
    </citation>
    <scope>NUCLEOTIDE SEQUENCE</scope>
    <source>
        <strain evidence="2">KCTC 22746</strain>
    </source>
</reference>
<evidence type="ECO:0000256" key="1">
    <source>
        <dbReference type="SAM" id="SignalP"/>
    </source>
</evidence>
<evidence type="ECO:0000313" key="3">
    <source>
        <dbReference type="Proteomes" id="UP000622475"/>
    </source>
</evidence>
<sequence>MKKRRSLTTKIASLVAVVALLAFAPIKEDPIDKIVNALQKWMDARPQEKVYLHMDKPYYALGDTIWFKGYVMIGAHHQLSAYSGAVHVDLINDRDSIINSLKLPVTTGMVMGNFILEDDLTEGNYRIRAYTQWMRNVGDDYFFDRTFTVGATYTGNIIGTSNFKYQGSGNKQSLLATLNYTDDQGKPLANKDVKYQIVINKGVVNTKTAKTDADGNIQIAIDNDGKANQTGSYIRTYLEGAEKKVVVRNFPIKANQAQTDIQFFPESGSLVNGIQSRVGIKAVGIDGLGLKVTGKVYDQNNAEVAATTTQHAGMGSFSLKPEDGKTYTAKMTLPDGSEQSVALPKANNDGLVLSVFQSGKDSLLLRVSASAGQLQRTPSIGFIAQSGGETVFAGPVKLEPGHTAIWLDRKAFPSGIAQFTLFSDAGEPLAERIAFIRAADQMQLALKTARTSYKGKERVDIAMDAKDSKAKPVIGNFSIAVIDESKVPIDETAESTIYSNVLLTSDLKGYIERPNYYFVNVNDEVNTALDNLMLTQGYRRFLWKEVTAATPPELLFEPEAIGTKISGTVYDLRKRILPHAKMSLLSIGANVANTTTADEKGRFKFDGIFMTDSLKFAVQARTDKNTDKTILVLDTVPKMKLAKNKNFADLNTNIAGTMKVYIANGKRQDEIYEKAGQFDKVQRLREVRIQTKRTNAAKDPKIATQGMYRIPAGSADQTMTLENPESCPTLAMCLMRRMPPGTRMDKVNGMSSIVDLRGNLITLFMNGRKIDNPEEAAEILDGAVEPTDVARLDIVRTNQAMLNMLSLGRDGAAILIYTKTPYSRTVYDPSVVNIKPKGFNKVRDFYSPKYGPGANLKFPDLRTTVYWNPYVKTTADGKAIFSFFNADGPGKYRVIVEGINADGELGRQVYTYTVEASNMTGSVSPKQPIIGTNKTMVAAIFNPAQNNRQLGRSYMIK</sequence>
<dbReference type="Proteomes" id="UP000622475">
    <property type="component" value="Unassembled WGS sequence"/>
</dbReference>
<keyword evidence="1" id="KW-0732">Signal</keyword>
<accession>A0A929PZP6</accession>
<dbReference type="EMBL" id="JADFFL010000014">
    <property type="protein sequence ID" value="MBE9664642.1"/>
    <property type="molecule type" value="Genomic_DNA"/>
</dbReference>
<organism evidence="2 3">
    <name type="scientific">Mucilaginibacter myungsuensis</name>
    <dbReference type="NCBI Taxonomy" id="649104"/>
    <lineage>
        <taxon>Bacteria</taxon>
        <taxon>Pseudomonadati</taxon>
        <taxon>Bacteroidota</taxon>
        <taxon>Sphingobacteriia</taxon>
        <taxon>Sphingobacteriales</taxon>
        <taxon>Sphingobacteriaceae</taxon>
        <taxon>Mucilaginibacter</taxon>
    </lineage>
</organism>
<gene>
    <name evidence="2" type="ORF">IRJ16_22370</name>
</gene>
<dbReference type="RefSeq" id="WP_194114140.1">
    <property type="nucleotide sequence ID" value="NZ_JADFFL010000014.1"/>
</dbReference>
<keyword evidence="3" id="KW-1185">Reference proteome</keyword>
<dbReference type="Gene3D" id="2.60.40.1930">
    <property type="match status" value="1"/>
</dbReference>
<name>A0A929PZP6_9SPHI</name>